<dbReference type="FunFam" id="1.10.10.60:FF:000141">
    <property type="entry name" value="TetR family transcriptional regulator"/>
    <property type="match status" value="1"/>
</dbReference>
<dbReference type="AlphaFoldDB" id="A0A1A9EZU5"/>
<dbReference type="OrthoDB" id="8535430at2"/>
<dbReference type="Gene3D" id="1.10.357.10">
    <property type="entry name" value="Tetracycline Repressor, domain 2"/>
    <property type="match status" value="1"/>
</dbReference>
<name>A0A1A9EZU5_9GAMM</name>
<gene>
    <name evidence="6" type="ORF">A8C75_14665</name>
</gene>
<sequence length="202" mass="22642">MSKARTKSEEKRILILNAAMKLFTEQGFSTTSMDQIARQAGVSKQTVYSHFGNKEDLFVDAVGCKCVAHDLTAAMFEPGDNTPAQLLNIAENFSRLLLSRESIQVSRTCISEAESYPELSRLFFAAGPERVIGLMSQLLQQFDSRGQLRVPEPRFAAVQFLNMVHGEQRMRLELNAGGLLSDAEHQRYVQDCVQMFLRAYAA</sequence>
<feature type="domain" description="HTH tetR-type" evidence="5">
    <location>
        <begin position="9"/>
        <end position="69"/>
    </location>
</feature>
<dbReference type="PRINTS" id="PR00455">
    <property type="entry name" value="HTHTETR"/>
</dbReference>
<dbReference type="InterPro" id="IPR001647">
    <property type="entry name" value="HTH_TetR"/>
</dbReference>
<dbReference type="Pfam" id="PF00440">
    <property type="entry name" value="TetR_N"/>
    <property type="match status" value="1"/>
</dbReference>
<dbReference type="GO" id="GO:0003700">
    <property type="term" value="F:DNA-binding transcription factor activity"/>
    <property type="evidence" value="ECO:0007669"/>
    <property type="project" value="TreeGrafter"/>
</dbReference>
<protein>
    <recommendedName>
        <fullName evidence="5">HTH tetR-type domain-containing protein</fullName>
    </recommendedName>
</protein>
<dbReference type="EMBL" id="CP015839">
    <property type="protein sequence ID" value="ANG63594.1"/>
    <property type="molecule type" value="Genomic_DNA"/>
</dbReference>
<dbReference type="RefSeq" id="WP_067383895.1">
    <property type="nucleotide sequence ID" value="NZ_CP015839.1"/>
</dbReference>
<dbReference type="PANTHER" id="PTHR30055:SF146">
    <property type="entry name" value="HTH-TYPE TRANSCRIPTIONAL DUAL REGULATOR CECR"/>
    <property type="match status" value="1"/>
</dbReference>
<dbReference type="PANTHER" id="PTHR30055">
    <property type="entry name" value="HTH-TYPE TRANSCRIPTIONAL REGULATOR RUTR"/>
    <property type="match status" value="1"/>
</dbReference>
<evidence type="ECO:0000313" key="7">
    <source>
        <dbReference type="Proteomes" id="UP000078070"/>
    </source>
</evidence>
<dbReference type="STRING" id="1821621.A8C75_14665"/>
<evidence type="ECO:0000256" key="2">
    <source>
        <dbReference type="ARBA" id="ARBA00023125"/>
    </source>
</evidence>
<dbReference type="SUPFAM" id="SSF46689">
    <property type="entry name" value="Homeodomain-like"/>
    <property type="match status" value="1"/>
</dbReference>
<reference evidence="6 7" key="2">
    <citation type="journal article" date="2018" name="Int. J. Syst. Evol. Microbiol.">
        <title>Marinobacterium aestuarii sp. nov., a benzene-degrading marine bacterium isolated from estuary sediment.</title>
        <authorList>
            <person name="Bae S.S."/>
            <person name="Jung J."/>
            <person name="Chung D."/>
            <person name="Baek K."/>
        </authorList>
    </citation>
    <scope>NUCLEOTIDE SEQUENCE [LARGE SCALE GENOMIC DNA]</scope>
    <source>
        <strain evidence="6 7">ST58-10</strain>
    </source>
</reference>
<dbReference type="InterPro" id="IPR050109">
    <property type="entry name" value="HTH-type_TetR-like_transc_reg"/>
</dbReference>
<accession>A0A1A9EZU5</accession>
<keyword evidence="7" id="KW-1185">Reference proteome</keyword>
<dbReference type="InterPro" id="IPR036271">
    <property type="entry name" value="Tet_transcr_reg_TetR-rel_C_sf"/>
</dbReference>
<proteinExistence type="predicted"/>
<evidence type="ECO:0000256" key="3">
    <source>
        <dbReference type="ARBA" id="ARBA00023163"/>
    </source>
</evidence>
<dbReference type="PROSITE" id="PS50977">
    <property type="entry name" value="HTH_TETR_2"/>
    <property type="match status" value="1"/>
</dbReference>
<evidence type="ECO:0000259" key="5">
    <source>
        <dbReference type="PROSITE" id="PS50977"/>
    </source>
</evidence>
<dbReference type="Pfam" id="PF14246">
    <property type="entry name" value="TetR_C_7"/>
    <property type="match status" value="1"/>
</dbReference>
<dbReference type="InterPro" id="IPR039536">
    <property type="entry name" value="TetR_C_Proteobacteria"/>
</dbReference>
<feature type="DNA-binding region" description="H-T-H motif" evidence="4">
    <location>
        <begin position="32"/>
        <end position="51"/>
    </location>
</feature>
<dbReference type="GO" id="GO:0000976">
    <property type="term" value="F:transcription cis-regulatory region binding"/>
    <property type="evidence" value="ECO:0007669"/>
    <property type="project" value="TreeGrafter"/>
</dbReference>
<evidence type="ECO:0000256" key="4">
    <source>
        <dbReference type="PROSITE-ProRule" id="PRU00335"/>
    </source>
</evidence>
<evidence type="ECO:0000256" key="1">
    <source>
        <dbReference type="ARBA" id="ARBA00023015"/>
    </source>
</evidence>
<dbReference type="SUPFAM" id="SSF48498">
    <property type="entry name" value="Tetracyclin repressor-like, C-terminal domain"/>
    <property type="match status" value="1"/>
</dbReference>
<evidence type="ECO:0000313" key="6">
    <source>
        <dbReference type="EMBL" id="ANG63594.1"/>
    </source>
</evidence>
<dbReference type="InterPro" id="IPR009057">
    <property type="entry name" value="Homeodomain-like_sf"/>
</dbReference>
<dbReference type="KEGG" id="mars:A8C75_14665"/>
<dbReference type="Proteomes" id="UP000078070">
    <property type="component" value="Chromosome"/>
</dbReference>
<keyword evidence="1" id="KW-0805">Transcription regulation</keyword>
<keyword evidence="2 4" id="KW-0238">DNA-binding</keyword>
<reference evidence="7" key="1">
    <citation type="submission" date="2016-05" db="EMBL/GenBank/DDBJ databases">
        <authorList>
            <person name="Baek K."/>
            <person name="Yang S.-J."/>
        </authorList>
    </citation>
    <scope>NUCLEOTIDE SEQUENCE [LARGE SCALE GENOMIC DNA]</scope>
    <source>
        <strain evidence="7">ST58-10</strain>
    </source>
</reference>
<keyword evidence="3" id="KW-0804">Transcription</keyword>
<dbReference type="Gene3D" id="1.10.10.60">
    <property type="entry name" value="Homeodomain-like"/>
    <property type="match status" value="1"/>
</dbReference>
<organism evidence="6 7">
    <name type="scientific">Marinobacterium aestuarii</name>
    <dbReference type="NCBI Taxonomy" id="1821621"/>
    <lineage>
        <taxon>Bacteria</taxon>
        <taxon>Pseudomonadati</taxon>
        <taxon>Pseudomonadota</taxon>
        <taxon>Gammaproteobacteria</taxon>
        <taxon>Oceanospirillales</taxon>
        <taxon>Oceanospirillaceae</taxon>
        <taxon>Marinobacterium</taxon>
    </lineage>
</organism>